<evidence type="ECO:0000313" key="4">
    <source>
        <dbReference type="Proteomes" id="UP000054566"/>
    </source>
</evidence>
<feature type="compositionally biased region" description="Low complexity" evidence="1">
    <location>
        <begin position="1829"/>
        <end position="1838"/>
    </location>
</feature>
<feature type="region of interest" description="Disordered" evidence="1">
    <location>
        <begin position="1938"/>
        <end position="1996"/>
    </location>
</feature>
<evidence type="ECO:0000313" key="3">
    <source>
        <dbReference type="EMBL" id="KNC35782.1"/>
    </source>
</evidence>
<feature type="region of interest" description="Disordered" evidence="1">
    <location>
        <begin position="1476"/>
        <end position="1495"/>
    </location>
</feature>
<reference evidence="4" key="2">
    <citation type="submission" date="2015-07" db="EMBL/GenBank/DDBJ databases">
        <title>The genome sequence of Plasmodium falciparum RAJ116.</title>
        <authorList>
            <consortium name="The Broad Institute Genome Sequencing Platform"/>
            <person name="Volkman S.K."/>
            <person name="Neafsey D.E."/>
            <person name="Dash A.P."/>
            <person name="Chitnis C.E."/>
            <person name="Hartl D.L."/>
            <person name="Young S.K."/>
            <person name="Kodira C.D."/>
            <person name="Zeng Q."/>
            <person name="Koehrsen M."/>
            <person name="Godfrey P."/>
            <person name="Alvarado L."/>
            <person name="Berlin A."/>
            <person name="Borenstein D."/>
            <person name="Chen Z."/>
            <person name="Engels R."/>
            <person name="Freedman E."/>
            <person name="Gellesch M."/>
            <person name="Goldberg J."/>
            <person name="Griggs A."/>
            <person name="Gujja S."/>
            <person name="Heiman D."/>
            <person name="Hepburn T."/>
            <person name="Howarth C."/>
            <person name="Jen D."/>
            <person name="Larson L."/>
            <person name="Lewis B."/>
            <person name="Mehta T."/>
            <person name="Park D."/>
            <person name="Pearson M."/>
            <person name="Roberts A."/>
            <person name="Saif S."/>
            <person name="Shea T."/>
            <person name="Shenoy N."/>
            <person name="Sisk P."/>
            <person name="Stolte C."/>
            <person name="Sykes S."/>
            <person name="Walk T."/>
            <person name="White J."/>
            <person name="Yandava C."/>
            <person name="Wirth D.F."/>
            <person name="Nusbaum C."/>
            <person name="Birren B."/>
        </authorList>
    </citation>
    <scope>NUCLEOTIDE SEQUENCE [LARGE SCALE GENOMIC DNA]</scope>
    <source>
        <strain evidence="4">RAJ116</strain>
    </source>
</reference>
<feature type="compositionally biased region" description="Basic residues" evidence="1">
    <location>
        <begin position="1214"/>
        <end position="1233"/>
    </location>
</feature>
<gene>
    <name evidence="3" type="ORF">PFLG_00722</name>
</gene>
<keyword evidence="2" id="KW-0472">Membrane</keyword>
<feature type="transmembrane region" description="Helical" evidence="2">
    <location>
        <begin position="658"/>
        <end position="679"/>
    </location>
</feature>
<feature type="region of interest" description="Disordered" evidence="1">
    <location>
        <begin position="411"/>
        <end position="438"/>
    </location>
</feature>
<reference evidence="4" key="1">
    <citation type="submission" date="2015-07" db="EMBL/GenBank/DDBJ databases">
        <title>Annotation of Plasmodium falciparum RAJ116.</title>
        <authorList>
            <consortium name="The Broad Institute Genome Sequencing Platform"/>
            <person name="Volkman S.K."/>
            <person name="Neafsey D.E."/>
            <person name="Dash A.P."/>
            <person name="Chitnis C.E."/>
            <person name="Hartl D.L."/>
            <person name="Young S.K."/>
            <person name="Zeng Q."/>
            <person name="Koehrsen M."/>
            <person name="Alvarado L."/>
            <person name="Berlin A."/>
            <person name="Borenstein D."/>
            <person name="Chapman S.B."/>
            <person name="Chen Z."/>
            <person name="Engels R."/>
            <person name="Freedman E."/>
            <person name="Gellesch M."/>
            <person name="Goldberg J."/>
            <person name="Griggs A."/>
            <person name="Gujja S."/>
            <person name="Heilman E.R."/>
            <person name="Heiman D.I."/>
            <person name="Howarth C."/>
            <person name="Jen D."/>
            <person name="Larson L."/>
            <person name="Mehta T."/>
            <person name="Neiman D."/>
            <person name="Park D."/>
            <person name="Pearson M."/>
            <person name="Roberts A."/>
            <person name="Saif S."/>
            <person name="Shea T."/>
            <person name="Shenoy N."/>
            <person name="Sisk P."/>
            <person name="Stolte C."/>
            <person name="Sykes S."/>
            <person name="Walk T."/>
            <person name="White J."/>
            <person name="Yandava C."/>
            <person name="Haas B."/>
            <person name="Henn M.R."/>
            <person name="Nusbaum C."/>
            <person name="Birren B."/>
        </authorList>
    </citation>
    <scope>NUCLEOTIDE SEQUENCE [LARGE SCALE GENOMIC DNA]</scope>
    <source>
        <strain evidence="4">RAJ116</strain>
    </source>
</reference>
<protein>
    <submittedName>
        <fullName evidence="3">Uncharacterized protein</fullName>
    </submittedName>
</protein>
<feature type="compositionally biased region" description="Basic and acidic residues" evidence="1">
    <location>
        <begin position="1484"/>
        <end position="1495"/>
    </location>
</feature>
<evidence type="ECO:0000256" key="2">
    <source>
        <dbReference type="SAM" id="Phobius"/>
    </source>
</evidence>
<keyword evidence="2" id="KW-1133">Transmembrane helix</keyword>
<dbReference type="Proteomes" id="UP000054566">
    <property type="component" value="Unassembled WGS sequence"/>
</dbReference>
<organism evidence="3 4">
    <name type="scientific">Plasmodium falciparum RAJ116</name>
    <dbReference type="NCBI Taxonomy" id="580058"/>
    <lineage>
        <taxon>Eukaryota</taxon>
        <taxon>Sar</taxon>
        <taxon>Alveolata</taxon>
        <taxon>Apicomplexa</taxon>
        <taxon>Aconoidasida</taxon>
        <taxon>Haemosporida</taxon>
        <taxon>Plasmodiidae</taxon>
        <taxon>Plasmodium</taxon>
        <taxon>Plasmodium (Laverania)</taxon>
    </lineage>
</organism>
<feature type="compositionally biased region" description="Basic and acidic residues" evidence="1">
    <location>
        <begin position="1977"/>
        <end position="1992"/>
    </location>
</feature>
<feature type="transmembrane region" description="Helical" evidence="2">
    <location>
        <begin position="2036"/>
        <end position="2057"/>
    </location>
</feature>
<name>A0A0L0CU36_PLAFA</name>
<feature type="compositionally biased region" description="Acidic residues" evidence="1">
    <location>
        <begin position="1191"/>
        <end position="1205"/>
    </location>
</feature>
<feature type="compositionally biased region" description="Basic and acidic residues" evidence="1">
    <location>
        <begin position="1951"/>
        <end position="1966"/>
    </location>
</feature>
<dbReference type="OrthoDB" id="378516at2759"/>
<dbReference type="EMBL" id="GG663919">
    <property type="protein sequence ID" value="KNC35782.1"/>
    <property type="molecule type" value="Genomic_DNA"/>
</dbReference>
<feature type="compositionally biased region" description="Acidic residues" evidence="1">
    <location>
        <begin position="1055"/>
        <end position="1064"/>
    </location>
</feature>
<keyword evidence="2" id="KW-0812">Transmembrane</keyword>
<feature type="region of interest" description="Disordered" evidence="1">
    <location>
        <begin position="1185"/>
        <end position="1234"/>
    </location>
</feature>
<proteinExistence type="predicted"/>
<evidence type="ECO:0000256" key="1">
    <source>
        <dbReference type="SAM" id="MobiDB-lite"/>
    </source>
</evidence>
<feature type="compositionally biased region" description="Basic residues" evidence="1">
    <location>
        <begin position="1967"/>
        <end position="1976"/>
    </location>
</feature>
<feature type="region of interest" description="Disordered" evidence="1">
    <location>
        <begin position="1827"/>
        <end position="1873"/>
    </location>
</feature>
<feature type="region of interest" description="Disordered" evidence="1">
    <location>
        <begin position="1048"/>
        <end position="1069"/>
    </location>
</feature>
<feature type="transmembrane region" description="Helical" evidence="2">
    <location>
        <begin position="511"/>
        <end position="530"/>
    </location>
</feature>
<feature type="compositionally biased region" description="Low complexity" evidence="1">
    <location>
        <begin position="1938"/>
        <end position="1948"/>
    </location>
</feature>
<accession>A0A0L0CU36</accession>
<feature type="region of interest" description="Disordered" evidence="1">
    <location>
        <begin position="1"/>
        <end position="24"/>
    </location>
</feature>
<dbReference type="PANTHER" id="PTHR36489">
    <property type="entry name" value="PROTEIN-COUPLED RECEPTOR GPR1, PUTATIVE-RELATED"/>
    <property type="match status" value="1"/>
</dbReference>
<dbReference type="PANTHER" id="PTHR36489:SF1">
    <property type="entry name" value="G-PROTEIN COUPLED RECEPTORS FAMILY 1 PROFILE DOMAIN-CONTAINING PROTEIN"/>
    <property type="match status" value="1"/>
</dbReference>
<sequence>MLIKKKYRNDQHKENMNNTTSTSNLSEDSFCLSLFSSENDYKNNIVNNNCKKRKKYSLRNKKKLNRYDYHNLNNTKKKIYNTRTKNKKIVSSSFNNTCKKEKSIFTNKNNNYKKAKFNIIKNGSNINIHQVEDSQFMCSLHNFMMRKNFKRLNNIINYILIEMIENFLFEDNKNGRIILQHFILDLIKCCDNPRFNISSQFIKNIIHIFFDIINKKYDNNIKETCLYLLRYIFKYIFNIYNYINNFSYHMLYYFNYTIKTNKFIQPLFYDFNNDSFYEKDKILEDNLKNKTKAIVHNNNEHKKKNIKKGTNINTQYKINNDKKSIEIKMSQNNKTFNHTKCCNELKYEERILKCMQCQSFYHISCIQKNNNHILFKKDTYEINEYVEPNLFFINKEKNNILQNGDIFDKREDEKEEENNNNKSNLSQDKNGNKKGKGEKKGIYNNNYYNINNRDKPKYMSKVVDYNCDICKIKNLIKIFIIRESQINNSFLNLMFKKKKEKNKGFYCYDKFLNSLKIFIVYYYYILIYLNKDKINEEIDKDNNYVYSYILLLYNNFVHEQIKKDNEIVSNTTTKKKQILQKKKKNKINKINNNNNNNNMRYISNENNTDDEKKKKIFNSINDMLIYEFKNVKKNEEMCYSFSCTHNFDIYINHSWKMYLYFFFYDFFCIAFNQLFYILYENSNKNLRYYSISIISNIINDNYLYLKSKQTQHILLSCLTDNYLKVREYTLYIFYNFCKHFFDIENLIIYQKEITTLFDDELKNKKYVCHQKNDELCNRLKETSQEKNNNKKNCTLNNNNNNNNNQEEFNEYNNEQIHDKPYYAVNQQNRDHKNILDLNEYMTNNIVESIRRCSKDIKISVRIISVKILKYIIYFNIYIKRYNGSIYKKNIQNYDNPMKDNHSNCADNNNNNKYNNNKYNNNCDVEHVHNNYYEQKYLKNEQNTSCPNSQQTNHENITQNCNAENISILNDLIERYVSTYDNDNMKNTVMEIFIEIFFMNIFKTIKMKNIYSHFKNENIQIHSSNNKQIVHTENYVYYESFTKDIESDYSQSLQKEEEEGEEAYEQQEQRSDNKYIKIEKDIYTLFIHLLYVMKNKHNINIVNKMLSYLDKNIKKYQELFVVIDKILEDKNLTQADYNNNNNNKTQRKGKQIDNYKYAKCTDTNFYNNSIYDYNYNVDNEINTEMETQSERQEEDDENEDVEEEENNNVKQNDNKKKKKKKKGKNNNIKKKFDKQKKNQNICNTGDYENNNYIAYNNHMLNIKNNVYNIYINNSYKHLDILNKKNITYILEVWIYNLICLFIKTRRNSLLENETRKIMNILNIIIEIIPQLFIKYVNFFYPYIYNNDVSKDVCELLSSIFPYCKLDLQLKLQFKKVTFNNSLLYHHNIFISRSYIQLLCTLHTYIFCNFVYFKTYIEECFIKLYKYKLCFLINNTVVQLNNFVREFYLMKAEQKEEIKNNLISLYNKHVQNVNQNNLRNDTTMNDEEKGKESNNNLEYKKNECNENKNESNKYIDKNLNNLSNPEHFFIYNIIDITYEEFIYHLDLYKKHIFDIFSITHNDIININKYAWTKEKIDPNNYSINEKKLKKNHVKCQKNYGQENIKSYENNKNDVNGANYVNNQLVDVHNITNKTNVDKNQNKDIIHVLLVASLFSQKIIDLLMVNKYMYIDCTQDELNFIKCLGIQILSHLYKEGFIQSSKISPSIFCLCFSPDIKLKSRSEKVINCIIEKENYNFLNNLAECLQYLLFYIIENNYMYNNRESNNINNLFLFNKIESSFFKTLLDIYENLTSKKLKIKYLKIILKEIENTCHFILYDKIKKFIRETNGKYNNNNNNNNNNSSRHKVHSDQNKNDDDIYDCNNESTIDHSNNNNNNNNVYYNNTNIYNNQDLSKNVMIHIYPINQIYSYIINTYIILPNNKTIKKNGKSKKIKEITTSSLSSYSSSYSSNSMYNKDDELKNKKNNENNKNKKKNKRSKHKDLYYKEKTQSSKDDSSVTENIYDNDNYQIRDCKDIMEKIRNKYNYLLKDYYMKVDEYIYINYFLFLYLQILINLISYLNFSTYNEIAILIHDINKLYCIISSTIHMDIDADDFSRTHEESFFTFNEHMKQYTSVNDINVENEDYMSINLNLNKVKCFVMAILNNLTNNLIKHYDIDTSKLNELIEEDNIKENKIEDEKREEPKNNIFNYMEYIYECIEIFIEDNNTIVEKYSKCHLNIHNLNNDYINKLINDGKNKKFVQKKKQKETAKQRRLTLKRNN</sequence>
<feature type="region of interest" description="Disordered" evidence="1">
    <location>
        <begin position="2237"/>
        <end position="2256"/>
    </location>
</feature>